<dbReference type="AlphaFoldDB" id="A0A1P8UBU7"/>
<evidence type="ECO:0000313" key="2">
    <source>
        <dbReference type="Proteomes" id="UP000187185"/>
    </source>
</evidence>
<dbReference type="Proteomes" id="UP000187185">
    <property type="component" value="Chromosome"/>
</dbReference>
<evidence type="ECO:0008006" key="3">
    <source>
        <dbReference type="Google" id="ProtNLM"/>
    </source>
</evidence>
<name>A0A1P8UBU7_9MICO</name>
<sequence length="228" mass="23480">MVTASVVFGAAGCSALPGSAPKAANASAAMFTDSQVQQAFASLETMLSDPFIYNGNIASDLTPVPDFTATGVPEQCIPVAGAFTLAVAADARKDIRITGVSTGRYDGQVSVSYRTAARTFTSVEDATISQQALVDAAGDATCTTAAAAAMKQRSLTFDCQEAFCDIKASSGEGSAAQYAVVRRFAYGNLLVNVTASVYGDGSSLDQINPDDLSQMVAKIQSALDDTTH</sequence>
<gene>
    <name evidence="1" type="ORF">BOH66_16265</name>
</gene>
<evidence type="ECO:0000313" key="1">
    <source>
        <dbReference type="EMBL" id="APZ35611.1"/>
    </source>
</evidence>
<dbReference type="EMBL" id="CP018762">
    <property type="protein sequence ID" value="APZ35611.1"/>
    <property type="molecule type" value="Genomic_DNA"/>
</dbReference>
<reference evidence="1 2" key="1">
    <citation type="submission" date="2016-12" db="EMBL/GenBank/DDBJ databases">
        <title>Complete genome sequence of Microbacterium aurum KACC 15219.</title>
        <authorList>
            <person name="Jung Y."/>
            <person name="Shin J.-H."/>
            <person name="Lee Y.-J."/>
            <person name="Yi H."/>
            <person name="Bahn Y.-S."/>
            <person name="Kim J.F."/>
            <person name="Lee D.-W."/>
        </authorList>
    </citation>
    <scope>NUCLEOTIDE SEQUENCE [LARGE SCALE GENOMIC DNA]</scope>
    <source>
        <strain evidence="1 2">KACC 15219</strain>
    </source>
</reference>
<dbReference type="KEGG" id="maur:BOH66_16265"/>
<accession>A0A1P8UBU7</accession>
<protein>
    <recommendedName>
        <fullName evidence="3">PknH-like extracellular domain-containing protein</fullName>
    </recommendedName>
</protein>
<keyword evidence="2" id="KW-1185">Reference proteome</keyword>
<organism evidence="1 2">
    <name type="scientific">Microbacterium aurum</name>
    <dbReference type="NCBI Taxonomy" id="36805"/>
    <lineage>
        <taxon>Bacteria</taxon>
        <taxon>Bacillati</taxon>
        <taxon>Actinomycetota</taxon>
        <taxon>Actinomycetes</taxon>
        <taxon>Micrococcales</taxon>
        <taxon>Microbacteriaceae</taxon>
        <taxon>Microbacterium</taxon>
    </lineage>
</organism>
<proteinExistence type="predicted"/>